<keyword evidence="2" id="KW-0808">Transferase</keyword>
<protein>
    <submittedName>
        <fullName evidence="2">Glycosyl transferase family protein</fullName>
    </submittedName>
</protein>
<reference evidence="2" key="1">
    <citation type="journal article" date="2019" name="Int. J. Food Microbiol.">
        <title>Developing a novel molecular serotyping system based on capsular polysaccharide synthesis gene clusters of Vibrio parahaemolyticus.</title>
        <authorList>
            <person name="Pang Y."/>
            <person name="Guo X."/>
            <person name="Tian X."/>
            <person name="Liu F."/>
            <person name="Wang L."/>
            <person name="Wu J."/>
            <person name="Zhang S."/>
            <person name="Li S."/>
            <person name="Liu B."/>
        </authorList>
    </citation>
    <scope>NUCLEOTIDE SEQUENCE</scope>
    <source>
        <strain evidence="2">G2910</strain>
    </source>
</reference>
<dbReference type="SUPFAM" id="SSF53448">
    <property type="entry name" value="Nucleotide-diphospho-sugar transferases"/>
    <property type="match status" value="1"/>
</dbReference>
<proteinExistence type="predicted"/>
<dbReference type="AlphaFoldDB" id="A0A5P4S6J1"/>
<dbReference type="InterPro" id="IPR050834">
    <property type="entry name" value="Glycosyltransf_2"/>
</dbReference>
<gene>
    <name evidence="2" type="primary">wcaA</name>
</gene>
<name>A0A5P4S6J1_VIBPH</name>
<organism evidence="2">
    <name type="scientific">Vibrio parahaemolyticus</name>
    <dbReference type="NCBI Taxonomy" id="670"/>
    <lineage>
        <taxon>Bacteria</taxon>
        <taxon>Pseudomonadati</taxon>
        <taxon>Pseudomonadota</taxon>
        <taxon>Gammaproteobacteria</taxon>
        <taxon>Vibrionales</taxon>
        <taxon>Vibrionaceae</taxon>
        <taxon>Vibrio</taxon>
    </lineage>
</organism>
<sequence length="314" mass="35979">MISFVIPSYNSQSFITDAIDSIFASSKSYDVEVIVVDDCSTDNTLHVLDKYSDSRLRVYSLESNKGPSYARNVGCSHALGDYVYFLDSDDIVSENLVSEIVNVIKTAKAPIDFICVRIDFCTRDLTPLSINKTFGNKDIIELNRFSYHEGLLENSFLFTASSTCVKRSVIESLGKFDEASKFTEDAEFWSRLSFNHEGVLINTVLAYYRVVENSLSSVFVKTMPETPILLLTLQKQKHMTKNDSVNKSFYLMLFKYLVMAKSSNSMDVYRALVSVYSAEKNNLRHQFLFAIINYLPKSFFARISNFRRKLRFRK</sequence>
<feature type="domain" description="Glycosyltransferase 2-like" evidence="1">
    <location>
        <begin position="3"/>
        <end position="144"/>
    </location>
</feature>
<dbReference type="Gene3D" id="3.90.550.10">
    <property type="entry name" value="Spore Coat Polysaccharide Biosynthesis Protein SpsA, Chain A"/>
    <property type="match status" value="1"/>
</dbReference>
<dbReference type="EMBL" id="MK482085">
    <property type="protein sequence ID" value="QFC18096.1"/>
    <property type="molecule type" value="Genomic_DNA"/>
</dbReference>
<dbReference type="PANTHER" id="PTHR43685">
    <property type="entry name" value="GLYCOSYLTRANSFERASE"/>
    <property type="match status" value="1"/>
</dbReference>
<evidence type="ECO:0000259" key="1">
    <source>
        <dbReference type="Pfam" id="PF00535"/>
    </source>
</evidence>
<dbReference type="PANTHER" id="PTHR43685:SF2">
    <property type="entry name" value="GLYCOSYLTRANSFERASE 2-LIKE DOMAIN-CONTAINING PROTEIN"/>
    <property type="match status" value="1"/>
</dbReference>
<dbReference type="Pfam" id="PF00535">
    <property type="entry name" value="Glycos_transf_2"/>
    <property type="match status" value="1"/>
</dbReference>
<dbReference type="RefSeq" id="WP_029836434.1">
    <property type="nucleotide sequence ID" value="NZ_CP046787.1"/>
</dbReference>
<dbReference type="InterPro" id="IPR029044">
    <property type="entry name" value="Nucleotide-diphossugar_trans"/>
</dbReference>
<evidence type="ECO:0000313" key="2">
    <source>
        <dbReference type="EMBL" id="QFC18096.1"/>
    </source>
</evidence>
<dbReference type="InterPro" id="IPR001173">
    <property type="entry name" value="Glyco_trans_2-like"/>
</dbReference>
<dbReference type="GO" id="GO:0016740">
    <property type="term" value="F:transferase activity"/>
    <property type="evidence" value="ECO:0007669"/>
    <property type="project" value="UniProtKB-KW"/>
</dbReference>
<accession>A0A5P4S6J1</accession>